<keyword evidence="2" id="KW-1185">Reference proteome</keyword>
<sequence>MLGGALPDGSRSAVCRLRCRLGPFSAVPFLCRGPPRAWGLWFRAVDFFDSYYTGDRVPSWEDNENHARGVELLGSGYQFAKKHVLGGEPMHQIRRMEPRFAFDNDGLVRTSWRGFSWFGPYDVKYASNGVHGVGVVDRLLHRFNTKDALGVLMTDSVFSAHLTYTASDASFHLDLSSLEKYAPLPGYAKLGGGARFSFAGGRLKTEEVHFGGKSYTPSEDNHDQANRAFRQNRLEGWRYAEKAVIASLLSMTNLEE</sequence>
<comment type="caution">
    <text evidence="1">The sequence shown here is derived from an EMBL/GenBank/DDBJ whole genome shotgun (WGS) entry which is preliminary data.</text>
</comment>
<evidence type="ECO:0000313" key="2">
    <source>
        <dbReference type="Proteomes" id="UP001189429"/>
    </source>
</evidence>
<dbReference type="EMBL" id="CAUYUJ010002979">
    <property type="protein sequence ID" value="CAK0803228.1"/>
    <property type="molecule type" value="Genomic_DNA"/>
</dbReference>
<protein>
    <submittedName>
        <fullName evidence="1">Uncharacterized protein</fullName>
    </submittedName>
</protein>
<organism evidence="1 2">
    <name type="scientific">Prorocentrum cordatum</name>
    <dbReference type="NCBI Taxonomy" id="2364126"/>
    <lineage>
        <taxon>Eukaryota</taxon>
        <taxon>Sar</taxon>
        <taxon>Alveolata</taxon>
        <taxon>Dinophyceae</taxon>
        <taxon>Prorocentrales</taxon>
        <taxon>Prorocentraceae</taxon>
        <taxon>Prorocentrum</taxon>
    </lineage>
</organism>
<gene>
    <name evidence="1" type="ORF">PCOR1329_LOCUS10491</name>
</gene>
<evidence type="ECO:0000313" key="1">
    <source>
        <dbReference type="EMBL" id="CAK0803228.1"/>
    </source>
</evidence>
<dbReference type="Proteomes" id="UP001189429">
    <property type="component" value="Unassembled WGS sequence"/>
</dbReference>
<reference evidence="1" key="1">
    <citation type="submission" date="2023-10" db="EMBL/GenBank/DDBJ databases">
        <authorList>
            <person name="Chen Y."/>
            <person name="Shah S."/>
            <person name="Dougan E. K."/>
            <person name="Thang M."/>
            <person name="Chan C."/>
        </authorList>
    </citation>
    <scope>NUCLEOTIDE SEQUENCE [LARGE SCALE GENOMIC DNA]</scope>
</reference>
<name>A0ABN9QEH4_9DINO</name>
<accession>A0ABN9QEH4</accession>
<proteinExistence type="predicted"/>